<evidence type="ECO:0000313" key="1">
    <source>
        <dbReference type="EMBL" id="CAG8621320.1"/>
    </source>
</evidence>
<name>A0A9N9D332_9GLOM</name>
<dbReference type="OrthoDB" id="10497793at2759"/>
<protein>
    <submittedName>
        <fullName evidence="1">8356_t:CDS:1</fullName>
    </submittedName>
</protein>
<keyword evidence="2" id="KW-1185">Reference proteome</keyword>
<proteinExistence type="predicted"/>
<sequence>GVRYEENIPDNIHIEYYDDIQFDDNEEESIQVENDEYDDENNEFNENNREDDIYYMNSPSSNSMQYMASIKIDTL</sequence>
<dbReference type="EMBL" id="CAJVPZ010010606">
    <property type="protein sequence ID" value="CAG8621320.1"/>
    <property type="molecule type" value="Genomic_DNA"/>
</dbReference>
<dbReference type="Proteomes" id="UP000789396">
    <property type="component" value="Unassembled WGS sequence"/>
</dbReference>
<comment type="caution">
    <text evidence="1">The sequence shown here is derived from an EMBL/GenBank/DDBJ whole genome shotgun (WGS) entry which is preliminary data.</text>
</comment>
<dbReference type="AlphaFoldDB" id="A0A9N9D332"/>
<accession>A0A9N9D332</accession>
<feature type="non-terminal residue" evidence="1">
    <location>
        <position position="75"/>
    </location>
</feature>
<evidence type="ECO:0000313" key="2">
    <source>
        <dbReference type="Proteomes" id="UP000789396"/>
    </source>
</evidence>
<reference evidence="1" key="1">
    <citation type="submission" date="2021-06" db="EMBL/GenBank/DDBJ databases">
        <authorList>
            <person name="Kallberg Y."/>
            <person name="Tangrot J."/>
            <person name="Rosling A."/>
        </authorList>
    </citation>
    <scope>NUCLEOTIDE SEQUENCE</scope>
    <source>
        <strain evidence="1">IN212</strain>
    </source>
</reference>
<organism evidence="1 2">
    <name type="scientific">Racocetra fulgida</name>
    <dbReference type="NCBI Taxonomy" id="60492"/>
    <lineage>
        <taxon>Eukaryota</taxon>
        <taxon>Fungi</taxon>
        <taxon>Fungi incertae sedis</taxon>
        <taxon>Mucoromycota</taxon>
        <taxon>Glomeromycotina</taxon>
        <taxon>Glomeromycetes</taxon>
        <taxon>Diversisporales</taxon>
        <taxon>Gigasporaceae</taxon>
        <taxon>Racocetra</taxon>
    </lineage>
</organism>
<gene>
    <name evidence="1" type="ORF">RFULGI_LOCUS7369</name>
</gene>